<dbReference type="Proteomes" id="UP000616839">
    <property type="component" value="Unassembled WGS sequence"/>
</dbReference>
<comment type="subcellular location">
    <subcellularLocation>
        <location evidence="1">Membrane</location>
    </subcellularLocation>
</comment>
<keyword evidence="2 3" id="KW-0472">Membrane</keyword>
<comment type="caution">
    <text evidence="4">The sequence shown here is derived from an EMBL/GenBank/DDBJ whole genome shotgun (WGS) entry which is preliminary data.</text>
</comment>
<evidence type="ECO:0008006" key="6">
    <source>
        <dbReference type="Google" id="ProtNLM"/>
    </source>
</evidence>
<protein>
    <recommendedName>
        <fullName evidence="6">Mce-associated membrane protein</fullName>
    </recommendedName>
</protein>
<dbReference type="AlphaFoldDB" id="A0A927Q2V0"/>
<reference evidence="4" key="1">
    <citation type="submission" date="2020-09" db="EMBL/GenBank/DDBJ databases">
        <title>Nocardioides sp. strain MJB4 16S ribosomal RNA gene Genome sequencing and assembly.</title>
        <authorList>
            <person name="Kim I."/>
        </authorList>
    </citation>
    <scope>NUCLEOTIDE SEQUENCE</scope>
    <source>
        <strain evidence="4">MJB4</strain>
    </source>
</reference>
<sequence length="185" mass="20192">MNETGPGGTDARRAPLRAVLTIVLALALVAGLVWLAVGIAARAGDPAASQRQQDRDAVMLRAREYVAAAWNYGTSDLDDDQVLTSYRERVTPLITTTFRTEFEKSAPVLDQLVAEQGFARQTTVDHLGVESIDADSAQVIVNGEITESQEENSVRPTPFFWLLDLEKVDGTWLVADLDGYQGEGR</sequence>
<organism evidence="4 5">
    <name type="scientific">Nocardioides donggukensis</name>
    <dbReference type="NCBI Taxonomy" id="2774019"/>
    <lineage>
        <taxon>Bacteria</taxon>
        <taxon>Bacillati</taxon>
        <taxon>Actinomycetota</taxon>
        <taxon>Actinomycetes</taxon>
        <taxon>Propionibacteriales</taxon>
        <taxon>Nocardioidaceae</taxon>
        <taxon>Nocardioides</taxon>
    </lineage>
</organism>
<keyword evidence="3" id="KW-0812">Transmembrane</keyword>
<dbReference type="GO" id="GO:0016020">
    <property type="term" value="C:membrane"/>
    <property type="evidence" value="ECO:0007669"/>
    <property type="project" value="UniProtKB-SubCell"/>
</dbReference>
<feature type="transmembrane region" description="Helical" evidence="3">
    <location>
        <begin position="20"/>
        <end position="41"/>
    </location>
</feature>
<evidence type="ECO:0000256" key="3">
    <source>
        <dbReference type="SAM" id="Phobius"/>
    </source>
</evidence>
<evidence type="ECO:0000256" key="2">
    <source>
        <dbReference type="ARBA" id="ARBA00023136"/>
    </source>
</evidence>
<proteinExistence type="predicted"/>
<dbReference type="EMBL" id="JACYXZ010000004">
    <property type="protein sequence ID" value="MBD8870734.1"/>
    <property type="molecule type" value="Genomic_DNA"/>
</dbReference>
<name>A0A927Q2V0_9ACTN</name>
<evidence type="ECO:0000256" key="1">
    <source>
        <dbReference type="ARBA" id="ARBA00004370"/>
    </source>
</evidence>
<keyword evidence="3" id="KW-1133">Transmembrane helix</keyword>
<gene>
    <name evidence="4" type="ORF">IE331_13960</name>
</gene>
<evidence type="ECO:0000313" key="5">
    <source>
        <dbReference type="Proteomes" id="UP000616839"/>
    </source>
</evidence>
<dbReference type="PANTHER" id="PTHR37042">
    <property type="entry name" value="OUTER MEMBRANE PROTEIN RV1973"/>
    <property type="match status" value="1"/>
</dbReference>
<keyword evidence="5" id="KW-1185">Reference proteome</keyword>
<evidence type="ECO:0000313" key="4">
    <source>
        <dbReference type="EMBL" id="MBD8870734.1"/>
    </source>
</evidence>
<accession>A0A927Q2V0</accession>
<dbReference type="PANTHER" id="PTHR37042:SF4">
    <property type="entry name" value="OUTER MEMBRANE PROTEIN RV1973"/>
    <property type="match status" value="1"/>
</dbReference>
<dbReference type="RefSeq" id="WP_192144081.1">
    <property type="nucleotide sequence ID" value="NZ_JACYXZ010000004.1"/>
</dbReference>